<sequence>MFLAASLLALTACDKQANTYPALLPTAQVLAEPVLPTHSTDAITSPESVDTQAKARADALRDRAQALKKPVIDAETRARMQKNQ</sequence>
<gene>
    <name evidence="1" type="ORF">H4P12_04365</name>
</gene>
<name>A0A926JCN4_9RHOB</name>
<evidence type="ECO:0000313" key="1">
    <source>
        <dbReference type="EMBL" id="MBC9245963.1"/>
    </source>
</evidence>
<dbReference type="Proteomes" id="UP000608594">
    <property type="component" value="Unassembled WGS sequence"/>
</dbReference>
<evidence type="ECO:0000313" key="2">
    <source>
        <dbReference type="Proteomes" id="UP000608594"/>
    </source>
</evidence>
<keyword evidence="2" id="KW-1185">Reference proteome</keyword>
<proteinExistence type="predicted"/>
<dbReference type="EMBL" id="JACOQL010000001">
    <property type="protein sequence ID" value="MBC9245963.1"/>
    <property type="molecule type" value="Genomic_DNA"/>
</dbReference>
<organism evidence="1 2">
    <name type="scientific">Paracoccus amoyensis</name>
    <dbReference type="NCBI Taxonomy" id="2760093"/>
    <lineage>
        <taxon>Bacteria</taxon>
        <taxon>Pseudomonadati</taxon>
        <taxon>Pseudomonadota</taxon>
        <taxon>Alphaproteobacteria</taxon>
        <taxon>Rhodobacterales</taxon>
        <taxon>Paracoccaceae</taxon>
        <taxon>Paracoccus</taxon>
    </lineage>
</organism>
<accession>A0A926JCN4</accession>
<reference evidence="1" key="1">
    <citation type="submission" date="2020-08" db="EMBL/GenBank/DDBJ databases">
        <title>Paracoccus amoyensis sp. nov., isolated from the surface seawater at coast of Xiamen, Fujian.</title>
        <authorList>
            <person name="Lyu L."/>
        </authorList>
    </citation>
    <scope>NUCLEOTIDE SEQUENCE</scope>
    <source>
        <strain evidence="1">11-3</strain>
    </source>
</reference>
<protein>
    <submittedName>
        <fullName evidence="1">Uncharacterized protein</fullName>
    </submittedName>
</protein>
<dbReference type="AlphaFoldDB" id="A0A926JCN4"/>
<comment type="caution">
    <text evidence="1">The sequence shown here is derived from an EMBL/GenBank/DDBJ whole genome shotgun (WGS) entry which is preliminary data.</text>
</comment>